<accession>A0A4T0VXY2</accession>
<sequence length="78" mass="8714">MASISNVSVINDDTSSGRTADPNEARRLQDERLQLFVGDDATPNPMMPHMTTSSQKSITKHKKKTAKKINEIMSKVQR</sequence>
<feature type="region of interest" description="Disordered" evidence="1">
    <location>
        <begin position="39"/>
        <end position="64"/>
    </location>
</feature>
<dbReference type="Proteomes" id="UP000305883">
    <property type="component" value="Unassembled WGS sequence"/>
</dbReference>
<protein>
    <submittedName>
        <fullName evidence="2">Uncharacterized protein</fullName>
    </submittedName>
</protein>
<feature type="region of interest" description="Disordered" evidence="1">
    <location>
        <begin position="1"/>
        <end position="27"/>
    </location>
</feature>
<evidence type="ECO:0000313" key="2">
    <source>
        <dbReference type="EMBL" id="TIC97316.1"/>
    </source>
</evidence>
<proteinExistence type="predicted"/>
<dbReference type="EMBL" id="MWPZ01000005">
    <property type="protein sequence ID" value="TIC97316.1"/>
    <property type="molecule type" value="Genomic_DNA"/>
</dbReference>
<evidence type="ECO:0000313" key="3">
    <source>
        <dbReference type="Proteomes" id="UP000305883"/>
    </source>
</evidence>
<organism evidence="2 3">
    <name type="scientific">Colletotrichum higginsianum</name>
    <dbReference type="NCBI Taxonomy" id="80884"/>
    <lineage>
        <taxon>Eukaryota</taxon>
        <taxon>Fungi</taxon>
        <taxon>Dikarya</taxon>
        <taxon>Ascomycota</taxon>
        <taxon>Pezizomycotina</taxon>
        <taxon>Sordariomycetes</taxon>
        <taxon>Hypocreomycetidae</taxon>
        <taxon>Glomerellales</taxon>
        <taxon>Glomerellaceae</taxon>
        <taxon>Colletotrichum</taxon>
        <taxon>Colletotrichum destructivum species complex</taxon>
    </lineage>
</organism>
<feature type="compositionally biased region" description="Polar residues" evidence="1">
    <location>
        <begin position="1"/>
        <end position="18"/>
    </location>
</feature>
<dbReference type="AlphaFoldDB" id="A0A4T0VXY2"/>
<evidence type="ECO:0000256" key="1">
    <source>
        <dbReference type="SAM" id="MobiDB-lite"/>
    </source>
</evidence>
<name>A0A4T0VXY2_9PEZI</name>
<comment type="caution">
    <text evidence="2">The sequence shown here is derived from an EMBL/GenBank/DDBJ whole genome shotgun (WGS) entry which is preliminary data.</text>
</comment>
<dbReference type="OrthoDB" id="4846935at2759"/>
<gene>
    <name evidence="2" type="ORF">CH35J_006919</name>
</gene>
<reference evidence="2 3" key="1">
    <citation type="journal article" date="2019" name="Genome Biol. Evol.">
        <title>Genomic Plasticity Mediated by Transposable Elements in the Plant Pathogenic Fungus Colletotrichum higginsianum.</title>
        <authorList>
            <person name="Tsushima A."/>
            <person name="Gan P."/>
            <person name="Kumakura N."/>
            <person name="Narusaka M."/>
            <person name="Takano Y."/>
            <person name="Narusaka Y."/>
            <person name="Shirasu K."/>
        </authorList>
    </citation>
    <scope>NUCLEOTIDE SEQUENCE [LARGE SCALE GENOMIC DNA]</scope>
    <source>
        <strain evidence="2 3">MAFF305635-RFP</strain>
    </source>
</reference>